<evidence type="ECO:0000313" key="7">
    <source>
        <dbReference type="Proteomes" id="UP000664859"/>
    </source>
</evidence>
<dbReference type="GO" id="GO:0016020">
    <property type="term" value="C:membrane"/>
    <property type="evidence" value="ECO:0007669"/>
    <property type="project" value="UniProtKB-SubCell"/>
</dbReference>
<dbReference type="InterPro" id="IPR039789">
    <property type="entry name" value="CYRI"/>
</dbReference>
<evidence type="ECO:0000259" key="5">
    <source>
        <dbReference type="Pfam" id="PF07159"/>
    </source>
</evidence>
<dbReference type="GO" id="GO:0030833">
    <property type="term" value="P:regulation of actin filament polymerization"/>
    <property type="evidence" value="ECO:0007669"/>
    <property type="project" value="InterPro"/>
</dbReference>
<dbReference type="GO" id="GO:0031267">
    <property type="term" value="F:small GTPase binding"/>
    <property type="evidence" value="ECO:0007669"/>
    <property type="project" value="InterPro"/>
</dbReference>
<reference evidence="6" key="1">
    <citation type="submission" date="2021-02" db="EMBL/GenBank/DDBJ databases">
        <title>First Annotated Genome of the Yellow-green Alga Tribonema minus.</title>
        <authorList>
            <person name="Mahan K.M."/>
        </authorList>
    </citation>
    <scope>NUCLEOTIDE SEQUENCE</scope>
    <source>
        <strain evidence="6">UTEX B ZZ1240</strain>
    </source>
</reference>
<dbReference type="AlphaFoldDB" id="A0A835YT34"/>
<protein>
    <recommendedName>
        <fullName evidence="5">CYRIA/CYRIB Rac1 binding domain-containing protein</fullName>
    </recommendedName>
</protein>
<feature type="domain" description="CYRIA/CYRIB Rac1 binding" evidence="5">
    <location>
        <begin position="136"/>
        <end position="300"/>
    </location>
</feature>
<gene>
    <name evidence="6" type="ORF">JKP88DRAFT_263847</name>
</gene>
<evidence type="ECO:0000256" key="2">
    <source>
        <dbReference type="ARBA" id="ARBA00005778"/>
    </source>
</evidence>
<comment type="subcellular location">
    <subcellularLocation>
        <location evidence="1">Membrane</location>
        <topology evidence="1">Lipid-anchor</topology>
    </subcellularLocation>
</comment>
<dbReference type="PANTHER" id="PTHR12422">
    <property type="entry name" value="GH09096P"/>
    <property type="match status" value="1"/>
</dbReference>
<keyword evidence="4" id="KW-0449">Lipoprotein</keyword>
<dbReference type="Pfam" id="PF07159">
    <property type="entry name" value="CYRIA-B_Rac1-bd"/>
    <property type="match status" value="1"/>
</dbReference>
<evidence type="ECO:0000313" key="6">
    <source>
        <dbReference type="EMBL" id="KAG5180569.1"/>
    </source>
</evidence>
<evidence type="ECO:0000256" key="4">
    <source>
        <dbReference type="ARBA" id="ARBA00023288"/>
    </source>
</evidence>
<dbReference type="Proteomes" id="UP000664859">
    <property type="component" value="Unassembled WGS sequence"/>
</dbReference>
<dbReference type="OrthoDB" id="60973at2759"/>
<comment type="similarity">
    <text evidence="2">Belongs to the CYRI family.</text>
</comment>
<comment type="caution">
    <text evidence="6">The sequence shown here is derived from an EMBL/GenBank/DDBJ whole genome shotgun (WGS) entry which is preliminary data.</text>
</comment>
<keyword evidence="7" id="KW-1185">Reference proteome</keyword>
<sequence length="305" mass="33529">MSRWPDEEMRMLNFSSSSPLRCAVRTVMQECLRCKAQIHGALEAVNAYTGCADVIRHSMSAPGDHSAQRAAFDALLPNVDRIASLHATSQASSSEKLVGYGGGEHFHFFAVEEMRGVCAPSYTLQRTHFDHYDRLVTLSQIQNDFAFYKRLMPRMVASSDYTLEQLTVSDRHAGTISMFIAENMPLTVALSTALRDNTTASRTANIIAQVANLCCGTVARADGYRQDATLRQLLLGMTSAVVLYDRITIEGVFARGGGVGVSRCIKVLNKHGGDAGLQLRNCIMYATKHFNSETTPNNIRRALQA</sequence>
<proteinExistence type="inferred from homology"/>
<organism evidence="6 7">
    <name type="scientific">Tribonema minus</name>
    <dbReference type="NCBI Taxonomy" id="303371"/>
    <lineage>
        <taxon>Eukaryota</taxon>
        <taxon>Sar</taxon>
        <taxon>Stramenopiles</taxon>
        <taxon>Ochrophyta</taxon>
        <taxon>PX clade</taxon>
        <taxon>Xanthophyceae</taxon>
        <taxon>Tribonematales</taxon>
        <taxon>Tribonemataceae</taxon>
        <taxon>Tribonema</taxon>
    </lineage>
</organism>
<evidence type="ECO:0000256" key="1">
    <source>
        <dbReference type="ARBA" id="ARBA00004635"/>
    </source>
</evidence>
<accession>A0A835YT34</accession>
<dbReference type="InterPro" id="IPR009828">
    <property type="entry name" value="CYRIA/CYRIB_Rac1-bd"/>
</dbReference>
<dbReference type="EMBL" id="JAFCMP010000379">
    <property type="protein sequence ID" value="KAG5180569.1"/>
    <property type="molecule type" value="Genomic_DNA"/>
</dbReference>
<evidence type="ECO:0000256" key="3">
    <source>
        <dbReference type="ARBA" id="ARBA00023136"/>
    </source>
</evidence>
<keyword evidence="3" id="KW-0472">Membrane</keyword>
<name>A0A835YT34_9STRA</name>